<dbReference type="EMBL" id="UINC01104523">
    <property type="protein sequence ID" value="SVC67729.1"/>
    <property type="molecule type" value="Genomic_DNA"/>
</dbReference>
<reference evidence="2" key="1">
    <citation type="submission" date="2018-05" db="EMBL/GenBank/DDBJ databases">
        <authorList>
            <person name="Lanie J.A."/>
            <person name="Ng W.-L."/>
            <person name="Kazmierczak K.M."/>
            <person name="Andrzejewski T.M."/>
            <person name="Davidsen T.M."/>
            <person name="Wayne K.J."/>
            <person name="Tettelin H."/>
            <person name="Glass J.I."/>
            <person name="Rusch D."/>
            <person name="Podicherti R."/>
            <person name="Tsui H.-C.T."/>
            <person name="Winkler M.E."/>
        </authorList>
    </citation>
    <scope>NUCLEOTIDE SEQUENCE</scope>
</reference>
<feature type="domain" description="Cupin type-2" evidence="1">
    <location>
        <begin position="77"/>
        <end position="147"/>
    </location>
</feature>
<organism evidence="2">
    <name type="scientific">marine metagenome</name>
    <dbReference type="NCBI Taxonomy" id="408172"/>
    <lineage>
        <taxon>unclassified sequences</taxon>
        <taxon>metagenomes</taxon>
        <taxon>ecological metagenomes</taxon>
    </lineage>
</organism>
<gene>
    <name evidence="2" type="ORF">METZ01_LOCUS320583</name>
</gene>
<protein>
    <recommendedName>
        <fullName evidence="1">Cupin type-2 domain-containing protein</fullName>
    </recommendedName>
</protein>
<dbReference type="SUPFAM" id="SSF51182">
    <property type="entry name" value="RmlC-like cupins"/>
    <property type="match status" value="1"/>
</dbReference>
<dbReference type="Gene3D" id="2.60.120.10">
    <property type="entry name" value="Jelly Rolls"/>
    <property type="match status" value="1"/>
</dbReference>
<name>A0A382P2U9_9ZZZZ</name>
<evidence type="ECO:0000259" key="1">
    <source>
        <dbReference type="Pfam" id="PF07883"/>
    </source>
</evidence>
<feature type="non-terminal residue" evidence="2">
    <location>
        <position position="1"/>
    </location>
</feature>
<dbReference type="InterPro" id="IPR013096">
    <property type="entry name" value="Cupin_2"/>
</dbReference>
<dbReference type="InterPro" id="IPR011051">
    <property type="entry name" value="RmlC_Cupin_sf"/>
</dbReference>
<dbReference type="AlphaFoldDB" id="A0A382P2U9"/>
<evidence type="ECO:0000313" key="2">
    <source>
        <dbReference type="EMBL" id="SVC67729.1"/>
    </source>
</evidence>
<proteinExistence type="predicted"/>
<dbReference type="InterPro" id="IPR014710">
    <property type="entry name" value="RmlC-like_jellyroll"/>
</dbReference>
<sequence length="190" mass="21026">VANHIYTPSSEKLESRIGRFEDLQEMSTAKEYEWCGQEALDVIFARKLMPVILDDTKNPFGNIAPIIGAAGTTMFISIMPPGQGPCLHSHNSTYETFIVLEGSIEYIIGDPIEHRVTMGKWDTLSCPPKVYRGFKNVGDTDAVQLTVITGLEEGRDDVSAPDSVIRDVETRFGNKVASAFREIVTFDPVN</sequence>
<accession>A0A382P2U9</accession>
<dbReference type="Pfam" id="PF07883">
    <property type="entry name" value="Cupin_2"/>
    <property type="match status" value="1"/>
</dbReference>